<evidence type="ECO:0000256" key="1">
    <source>
        <dbReference type="ARBA" id="ARBA00022490"/>
    </source>
</evidence>
<dbReference type="InterPro" id="IPR001162">
    <property type="entry name" value="UvrC_RNase_H_dom"/>
</dbReference>
<evidence type="ECO:0000259" key="8">
    <source>
        <dbReference type="PROSITE" id="PS50151"/>
    </source>
</evidence>
<dbReference type="EMBL" id="BAAANJ010000015">
    <property type="protein sequence ID" value="GAA1816998.1"/>
    <property type="molecule type" value="Genomic_DNA"/>
</dbReference>
<dbReference type="PROSITE" id="PS50164">
    <property type="entry name" value="GIY_YIG"/>
    <property type="match status" value="1"/>
</dbReference>
<evidence type="ECO:0000256" key="7">
    <source>
        <dbReference type="SAM" id="MobiDB-lite"/>
    </source>
</evidence>
<comment type="function">
    <text evidence="6">The UvrABC repair system catalyzes the recognition and processing of DNA lesions. UvrC both incises the 5' and 3' sides of the lesion. The N-terminal half is responsible for the 3' incision and the C-terminal half is responsible for the 5' incision.</text>
</comment>
<sequence>MSTASSSTQGVPYRPKTGEIPTSPGVYRFRDAERRVLYVGKAKNLRSRLSNYFAPLRTLHERTRRMVTTAASVEWTVVGSEVEALQLEITWINDFKPPFNVRFKDDKSYPYLAVTLGDEAPRAVVTRNRKIPGARYFGPYPKMWAINDTLEILLKLFPIRTCKDSDYRRAIASGKPCFAGQIGRCFGPCSGRVSIEEHRENVDRFVGFMQNQDRRIIGELTDRMLSAAAAQDYESAARFRDQLKAANAFFERSAMVLGEGVDIDVFGIDHDELAAAVQQFIVRGGRVRGVRSWTVDKELDVPLGELVDFVVQNAYGDEGTPPREVIVPELPDDTEALESWLGALAERKVRLRVAQRGDKAALLETATQNAKQTLMLYKTRRSADFTTRSRALEDIQEALGMADAPLRIECYDVSHLSGTNIVASMVVFEDALPRKDEYRRFTIPQSSDDTDSIHQVLTRRLAYLGARRADDERDAASDANSPANDDDAAEASGRRKKFAYRPNLLVVDGGQPQVAAAARALAESGVDGIYLCGIAKRLEEIWTPDADFPVILPRNSDALFLFQRVRDEAHRFAITHQRQRRGRDIGSVLSEIPGLGPARVKELLRHFGSVKRLRAATEDEIAEVKGIGPALATTVHGRLRTDAAPSPR</sequence>
<evidence type="ECO:0000256" key="4">
    <source>
        <dbReference type="ARBA" id="ARBA00022881"/>
    </source>
</evidence>
<dbReference type="SMART" id="SM00465">
    <property type="entry name" value="GIYc"/>
    <property type="match status" value="1"/>
</dbReference>
<dbReference type="InterPro" id="IPR047296">
    <property type="entry name" value="GIY-YIG_UvrC_Cho"/>
</dbReference>
<dbReference type="InterPro" id="IPR036876">
    <property type="entry name" value="UVR_dom_sf"/>
</dbReference>
<dbReference type="InterPro" id="IPR035901">
    <property type="entry name" value="GIY-YIG_endonuc_sf"/>
</dbReference>
<keyword evidence="4 6" id="KW-0267">Excision nuclease</keyword>
<dbReference type="Pfam" id="PF14520">
    <property type="entry name" value="HHH_5"/>
    <property type="match status" value="1"/>
</dbReference>
<feature type="region of interest" description="Disordered" evidence="7">
    <location>
        <begin position="472"/>
        <end position="493"/>
    </location>
</feature>
<dbReference type="Gene3D" id="3.30.420.340">
    <property type="entry name" value="UvrC, RNAse H endonuclease domain"/>
    <property type="match status" value="1"/>
</dbReference>
<evidence type="ECO:0000313" key="11">
    <source>
        <dbReference type="EMBL" id="GAA1816998.1"/>
    </source>
</evidence>
<evidence type="ECO:0000256" key="3">
    <source>
        <dbReference type="ARBA" id="ARBA00022769"/>
    </source>
</evidence>
<evidence type="ECO:0000256" key="6">
    <source>
        <dbReference type="HAMAP-Rule" id="MF_00203"/>
    </source>
</evidence>
<accession>A0ABN2MD48</accession>
<dbReference type="PROSITE" id="PS50151">
    <property type="entry name" value="UVR"/>
    <property type="match status" value="1"/>
</dbReference>
<evidence type="ECO:0000259" key="10">
    <source>
        <dbReference type="PROSITE" id="PS50165"/>
    </source>
</evidence>
<comment type="subcellular location">
    <subcellularLocation>
        <location evidence="6">Cytoplasm</location>
    </subcellularLocation>
</comment>
<evidence type="ECO:0000256" key="5">
    <source>
        <dbReference type="ARBA" id="ARBA00023204"/>
    </source>
</evidence>
<reference evidence="11 12" key="1">
    <citation type="journal article" date="2019" name="Int. J. Syst. Evol. Microbiol.">
        <title>The Global Catalogue of Microorganisms (GCM) 10K type strain sequencing project: providing services to taxonomists for standard genome sequencing and annotation.</title>
        <authorList>
            <consortium name="The Broad Institute Genomics Platform"/>
            <consortium name="The Broad Institute Genome Sequencing Center for Infectious Disease"/>
            <person name="Wu L."/>
            <person name="Ma J."/>
        </authorList>
    </citation>
    <scope>NUCLEOTIDE SEQUENCE [LARGE SCALE GENOMIC DNA]</scope>
    <source>
        <strain evidence="11 12">JCM 14322</strain>
    </source>
</reference>
<dbReference type="SUPFAM" id="SSF47781">
    <property type="entry name" value="RuvA domain 2-like"/>
    <property type="match status" value="1"/>
</dbReference>
<dbReference type="NCBIfam" id="NF001824">
    <property type="entry name" value="PRK00558.1-5"/>
    <property type="match status" value="1"/>
</dbReference>
<dbReference type="Gene3D" id="1.10.150.20">
    <property type="entry name" value="5' to 3' exonuclease, C-terminal subdomain"/>
    <property type="match status" value="1"/>
</dbReference>
<dbReference type="Pfam" id="PF22920">
    <property type="entry name" value="UvrC_RNaseH"/>
    <property type="match status" value="1"/>
</dbReference>
<dbReference type="SUPFAM" id="SSF46600">
    <property type="entry name" value="C-terminal UvrC-binding domain of UvrB"/>
    <property type="match status" value="1"/>
</dbReference>
<keyword evidence="6" id="KW-0742">SOS response</keyword>
<dbReference type="InterPro" id="IPR001943">
    <property type="entry name" value="UVR_dom"/>
</dbReference>
<dbReference type="InterPro" id="IPR050066">
    <property type="entry name" value="UvrABC_protein_C"/>
</dbReference>
<dbReference type="Gene3D" id="3.40.1440.10">
    <property type="entry name" value="GIY-YIG endonuclease"/>
    <property type="match status" value="1"/>
</dbReference>
<dbReference type="RefSeq" id="WP_344296994.1">
    <property type="nucleotide sequence ID" value="NZ_BAAANJ010000015.1"/>
</dbReference>
<feature type="domain" description="GIY-YIG" evidence="9">
    <location>
        <begin position="22"/>
        <end position="101"/>
    </location>
</feature>
<dbReference type="Pfam" id="PF02151">
    <property type="entry name" value="UVR"/>
    <property type="match status" value="1"/>
</dbReference>
<comment type="caution">
    <text evidence="11">The sequence shown here is derived from an EMBL/GenBank/DDBJ whole genome shotgun (WGS) entry which is preliminary data.</text>
</comment>
<dbReference type="PROSITE" id="PS50165">
    <property type="entry name" value="UVRC"/>
    <property type="match status" value="1"/>
</dbReference>
<keyword evidence="5 6" id="KW-0234">DNA repair</keyword>
<organism evidence="11 12">
    <name type="scientific">Agromyces neolithicus</name>
    <dbReference type="NCBI Taxonomy" id="269420"/>
    <lineage>
        <taxon>Bacteria</taxon>
        <taxon>Bacillati</taxon>
        <taxon>Actinomycetota</taxon>
        <taxon>Actinomycetes</taxon>
        <taxon>Micrococcales</taxon>
        <taxon>Microbacteriaceae</taxon>
        <taxon>Agromyces</taxon>
    </lineage>
</organism>
<dbReference type="PANTHER" id="PTHR30562:SF1">
    <property type="entry name" value="UVRABC SYSTEM PROTEIN C"/>
    <property type="match status" value="1"/>
</dbReference>
<protein>
    <recommendedName>
        <fullName evidence="6">UvrABC system protein C</fullName>
        <shortName evidence="6">Protein UvrC</shortName>
    </recommendedName>
    <alternativeName>
        <fullName evidence="6">Excinuclease ABC subunit C</fullName>
    </alternativeName>
</protein>
<dbReference type="InterPro" id="IPR038476">
    <property type="entry name" value="UvrC_RNase_H_dom_sf"/>
</dbReference>
<dbReference type="Pfam" id="PF08459">
    <property type="entry name" value="UvrC_RNaseH_dom"/>
    <property type="match status" value="1"/>
</dbReference>
<dbReference type="InterPro" id="IPR004791">
    <property type="entry name" value="UvrC"/>
</dbReference>
<keyword evidence="12" id="KW-1185">Reference proteome</keyword>
<keyword evidence="1 6" id="KW-0963">Cytoplasm</keyword>
<gene>
    <name evidence="6 11" type="primary">uvrC</name>
    <name evidence="11" type="ORF">GCM10009749_28580</name>
</gene>
<dbReference type="HAMAP" id="MF_00203">
    <property type="entry name" value="UvrC"/>
    <property type="match status" value="1"/>
</dbReference>
<evidence type="ECO:0000259" key="9">
    <source>
        <dbReference type="PROSITE" id="PS50164"/>
    </source>
</evidence>
<keyword evidence="3 6" id="KW-0228">DNA excision</keyword>
<dbReference type="CDD" id="cd10434">
    <property type="entry name" value="GIY-YIG_UvrC_Cho"/>
    <property type="match status" value="1"/>
</dbReference>
<dbReference type="NCBIfam" id="TIGR00194">
    <property type="entry name" value="uvrC"/>
    <property type="match status" value="1"/>
</dbReference>
<dbReference type="InterPro" id="IPR010994">
    <property type="entry name" value="RuvA_2-like"/>
</dbReference>
<keyword evidence="2 6" id="KW-0227">DNA damage</keyword>
<dbReference type="PANTHER" id="PTHR30562">
    <property type="entry name" value="UVRC/OXIDOREDUCTASE"/>
    <property type="match status" value="1"/>
</dbReference>
<dbReference type="InterPro" id="IPR000305">
    <property type="entry name" value="GIY-YIG_endonuc"/>
</dbReference>
<comment type="subunit">
    <text evidence="6">Interacts with UvrB in an incision complex.</text>
</comment>
<proteinExistence type="inferred from homology"/>
<evidence type="ECO:0000256" key="2">
    <source>
        <dbReference type="ARBA" id="ARBA00022763"/>
    </source>
</evidence>
<comment type="similarity">
    <text evidence="6">Belongs to the UvrC family.</text>
</comment>
<dbReference type="SUPFAM" id="SSF82771">
    <property type="entry name" value="GIY-YIG endonuclease"/>
    <property type="match status" value="1"/>
</dbReference>
<feature type="domain" description="UVR" evidence="8">
    <location>
        <begin position="214"/>
        <end position="249"/>
    </location>
</feature>
<dbReference type="Proteomes" id="UP001500002">
    <property type="component" value="Unassembled WGS sequence"/>
</dbReference>
<evidence type="ECO:0000313" key="12">
    <source>
        <dbReference type="Proteomes" id="UP001500002"/>
    </source>
</evidence>
<dbReference type="Pfam" id="PF01541">
    <property type="entry name" value="GIY-YIG"/>
    <property type="match status" value="1"/>
</dbReference>
<feature type="domain" description="UvrC family homology region profile" evidence="10">
    <location>
        <begin position="265"/>
        <end position="521"/>
    </location>
</feature>
<name>A0ABN2MD48_9MICO</name>